<reference evidence="4" key="2">
    <citation type="submission" date="2017-09" db="EMBL/GenBank/DDBJ databases">
        <title>FDA dAtabase for Regulatory Grade micrObial Sequences (FDA-ARGOS): Supporting development and validation of Infectious Disease Dx tests.</title>
        <authorList>
            <person name="Minogue T."/>
            <person name="Wolcott M."/>
            <person name="Wasieloski L."/>
            <person name="Aguilar W."/>
            <person name="Moore D."/>
            <person name="Tallon L."/>
            <person name="Sadzewicz L."/>
            <person name="Ott S."/>
            <person name="Zhao X."/>
            <person name="Nagaraj S."/>
            <person name="Vavikolanu K."/>
            <person name="Aluvathingal J."/>
            <person name="Nadendla S."/>
            <person name="Sichtig H."/>
        </authorList>
    </citation>
    <scope>NUCLEOTIDE SEQUENCE [LARGE SCALE GENOMIC DNA]</scope>
    <source>
        <strain evidence="4">FDAARGOS_390</strain>
    </source>
</reference>
<reference evidence="1 3" key="1">
    <citation type="submission" date="2014-04" db="EMBL/GenBank/DDBJ databases">
        <authorList>
            <person name="Bishop-Lilly K.A."/>
            <person name="Broomall S.M."/>
            <person name="Chain P.S."/>
            <person name="Chertkov O."/>
            <person name="Coyne S.R."/>
            <person name="Daligault H.E."/>
            <person name="Davenport K.W."/>
            <person name="Erkkila T."/>
            <person name="Frey K.G."/>
            <person name="Gibbons H.S."/>
            <person name="Gu W."/>
            <person name="Jaissle J."/>
            <person name="Johnson S.L."/>
            <person name="Koroleva G.I."/>
            <person name="Ladner J.T."/>
            <person name="Lo C.-C."/>
            <person name="Minogue T.D."/>
            <person name="Munk C."/>
            <person name="Palacios G.F."/>
            <person name="Redden C.L."/>
            <person name="Rosenzweig C.N."/>
            <person name="Scholz M.B."/>
            <person name="Teshima H."/>
            <person name="Xu Y."/>
        </authorList>
    </citation>
    <scope>NUCLEOTIDE SEQUENCE [LARGE SCALE GENOMIC DNA]</scope>
    <source>
        <strain evidence="3">gladioli</strain>
        <strain evidence="1">Gladioli</strain>
    </source>
</reference>
<protein>
    <submittedName>
        <fullName evidence="1">P22 coat-5 family protein</fullName>
    </submittedName>
</protein>
<evidence type="ECO:0000313" key="3">
    <source>
        <dbReference type="Proteomes" id="UP000029590"/>
    </source>
</evidence>
<dbReference type="Proteomes" id="UP000029590">
    <property type="component" value="Unassembled WGS sequence"/>
</dbReference>
<dbReference type="RefSeq" id="WP_042286053.1">
    <property type="nucleotide sequence ID" value="NZ_CADEVY010000003.1"/>
</dbReference>
<dbReference type="OrthoDB" id="6689153at2"/>
<evidence type="ECO:0000313" key="1">
    <source>
        <dbReference type="EMBL" id="KGC17100.1"/>
    </source>
</evidence>
<reference evidence="2" key="3">
    <citation type="submission" date="2017-09" db="EMBL/GenBank/DDBJ databases">
        <title>FDA dAtabase for Regulatory Grade micrObial Sequences (FDA-ARGOS): Supporting development and validation of Infectious Disease Dx tests.</title>
        <authorList>
            <person name="Minogue T."/>
            <person name="Wolcott M."/>
            <person name="Wasieloski L."/>
            <person name="Aguilar W."/>
            <person name="Moore D."/>
            <person name="Tallon L.J."/>
            <person name="Sadzewicz L."/>
            <person name="Ott S."/>
            <person name="Zhao X."/>
            <person name="Nagaraj S."/>
            <person name="Vavikolanu K."/>
            <person name="Aluvathingal J."/>
            <person name="Nadendla S."/>
            <person name="Sichtig H."/>
        </authorList>
    </citation>
    <scope>NUCLEOTIDE SEQUENCE</scope>
    <source>
        <strain evidence="2">FDAARGOS_390</strain>
    </source>
</reference>
<dbReference type="EMBL" id="JPGG01000015">
    <property type="protein sequence ID" value="KGC17100.1"/>
    <property type="molecule type" value="Genomic_DNA"/>
</dbReference>
<proteinExistence type="predicted"/>
<comment type="caution">
    <text evidence="2">The sequence shown here is derived from an EMBL/GenBank/DDBJ whole genome shotgun (WGS) entry which is preliminary data.</text>
</comment>
<gene>
    <name evidence="2" type="ORF">CRM94_22955</name>
    <name evidence="1" type="ORF">DM48_5165</name>
</gene>
<dbReference type="AlphaFoldDB" id="A0A095FJI3"/>
<sequence>MAANQLLTISKITREAVHRFVNSNALLGIINKQYDDQFNGTGAKIGDTVRIRYPVDYVVGDGATIVPQATNEAQTTLTLSNQKNVPVSFTQADLTLKLDDFSERILKSAMNNLAGAVATTVIGVSEMASAAVANFDSNGNIIKPDAQTFLLAGAKLTTNSAPKGDRYAVLDPMTQATAVASLAGLFNPQIKLSEQYRTGMLSKDTLGLDFYEDQTIITHTAGTATTATVNGAGQTGNTLLINALSGTLNAGDIISIPGVYALNRVTKQSTGELQQFVLTAPAANGATSLSIYPAITPGNVQYGTVTASPANNAPITPFLPAGGTFRKNLVFHESAMTVASADILLPKTGVIESAHSTYKGMSIAYVKGFDIVNYQEISRMDCIFGQTMVRPEWCCSVFAPIQVS</sequence>
<dbReference type="Pfam" id="PF11651">
    <property type="entry name" value="P22_CoatProtein"/>
    <property type="match status" value="1"/>
</dbReference>
<dbReference type="Gene3D" id="2.40.30.240">
    <property type="match status" value="1"/>
</dbReference>
<organism evidence="2 4">
    <name type="scientific">Burkholderia gladioli</name>
    <name type="common">Pseudomonas marginata</name>
    <name type="synonym">Phytomonas marginata</name>
    <dbReference type="NCBI Taxonomy" id="28095"/>
    <lineage>
        <taxon>Bacteria</taxon>
        <taxon>Pseudomonadati</taxon>
        <taxon>Pseudomonadota</taxon>
        <taxon>Betaproteobacteria</taxon>
        <taxon>Burkholderiales</taxon>
        <taxon>Burkholderiaceae</taxon>
        <taxon>Burkholderia</taxon>
    </lineage>
</organism>
<dbReference type="InterPro" id="IPR024659">
    <property type="entry name" value="Phage_coat_Gp5"/>
</dbReference>
<evidence type="ECO:0000313" key="2">
    <source>
        <dbReference type="EMBL" id="PEH37403.1"/>
    </source>
</evidence>
<accession>A0A095FJI3</accession>
<evidence type="ECO:0000313" key="4">
    <source>
        <dbReference type="Proteomes" id="UP000220629"/>
    </source>
</evidence>
<dbReference type="Proteomes" id="UP000220629">
    <property type="component" value="Unassembled WGS sequence"/>
</dbReference>
<dbReference type="EMBL" id="PDDY01000004">
    <property type="protein sequence ID" value="PEH37403.1"/>
    <property type="molecule type" value="Genomic_DNA"/>
</dbReference>
<dbReference type="KEGG" id="bgo:BM43_479"/>
<name>A0A095FJI3_BURGA</name>